<keyword evidence="7 11" id="KW-1133">Transmembrane helix</keyword>
<dbReference type="PANTHER" id="PTHR11767">
    <property type="entry name" value="INWARD RECTIFIER POTASSIUM CHANNEL"/>
    <property type="match status" value="1"/>
</dbReference>
<feature type="domain" description="Inward rectifier potassium channel C-terminal" evidence="13">
    <location>
        <begin position="148"/>
        <end position="305"/>
    </location>
</feature>
<dbReference type="Proteomes" id="UP000282837">
    <property type="component" value="Unassembled WGS sequence"/>
</dbReference>
<evidence type="ECO:0000256" key="8">
    <source>
        <dbReference type="ARBA" id="ARBA00023065"/>
    </source>
</evidence>
<dbReference type="Pfam" id="PF07885">
    <property type="entry name" value="Ion_trans_2"/>
    <property type="match status" value="1"/>
</dbReference>
<keyword evidence="15" id="KW-1185">Reference proteome</keyword>
<dbReference type="GO" id="GO:0034702">
    <property type="term" value="C:monoatomic ion channel complex"/>
    <property type="evidence" value="ECO:0007669"/>
    <property type="project" value="UniProtKB-KW"/>
</dbReference>
<evidence type="ECO:0000256" key="1">
    <source>
        <dbReference type="ARBA" id="ARBA00004141"/>
    </source>
</evidence>
<dbReference type="GO" id="GO:0034765">
    <property type="term" value="P:regulation of monoatomic ion transmembrane transport"/>
    <property type="evidence" value="ECO:0007669"/>
    <property type="project" value="TreeGrafter"/>
</dbReference>
<evidence type="ECO:0000313" key="15">
    <source>
        <dbReference type="Proteomes" id="UP000282837"/>
    </source>
</evidence>
<evidence type="ECO:0000256" key="10">
    <source>
        <dbReference type="ARBA" id="ARBA00023303"/>
    </source>
</evidence>
<keyword evidence="4 11" id="KW-0812">Transmembrane</keyword>
<evidence type="ECO:0000256" key="11">
    <source>
        <dbReference type="SAM" id="Phobius"/>
    </source>
</evidence>
<dbReference type="OrthoDB" id="9799090at2"/>
<evidence type="ECO:0000259" key="13">
    <source>
        <dbReference type="Pfam" id="PF17655"/>
    </source>
</evidence>
<dbReference type="PRINTS" id="PR01320">
    <property type="entry name" value="KIRCHANNEL"/>
</dbReference>
<keyword evidence="6" id="KW-0630">Potassium</keyword>
<evidence type="ECO:0000256" key="3">
    <source>
        <dbReference type="ARBA" id="ARBA00022538"/>
    </source>
</evidence>
<sequence length="312" mass="34556">MTDSPPEPSHPSTTLKLAVRKGGFTLRAKGLPDAWAQDAYYRLMQMPWPALLGLFAGVFLTFNLLFAALYRLDPQGLVATQDMAHISLFWQDFFFSVHTVATIGYGNVYPASAYANIMVVVEITCGILYFALVTGIAFARFSRPTARILFSQVAVVHRADGVPVLMLRAANQRHNMLYAAQAQLAVLMDGEVGGIPLRRFVDLPLVRASNPVFPMTWLIMHRIDADSPLAAWLENGAPDPRSELVILVSGTDEVSGQVVHGRWAYNAQDIHWDARFADIVGLDPDGARTLDYTRFHQVEPCNLDKAETRPAD</sequence>
<dbReference type="InterPro" id="IPR013518">
    <property type="entry name" value="K_chnl_inward-rec_Kir_cyto"/>
</dbReference>
<dbReference type="GO" id="GO:0005242">
    <property type="term" value="F:inward rectifier potassium channel activity"/>
    <property type="evidence" value="ECO:0007669"/>
    <property type="project" value="InterPro"/>
</dbReference>
<dbReference type="InterPro" id="IPR014756">
    <property type="entry name" value="Ig_E-set"/>
</dbReference>
<evidence type="ECO:0000256" key="9">
    <source>
        <dbReference type="ARBA" id="ARBA00023136"/>
    </source>
</evidence>
<dbReference type="InterPro" id="IPR041647">
    <property type="entry name" value="IRK_C"/>
</dbReference>
<dbReference type="Gene3D" id="2.60.40.1400">
    <property type="entry name" value="G protein-activated inward rectifier potassium channel 1"/>
    <property type="match status" value="1"/>
</dbReference>
<dbReference type="InterPro" id="IPR016449">
    <property type="entry name" value="K_chnl_inward-rec_Kir"/>
</dbReference>
<keyword evidence="5" id="KW-0851">Voltage-gated channel</keyword>
<evidence type="ECO:0000256" key="5">
    <source>
        <dbReference type="ARBA" id="ARBA00022882"/>
    </source>
</evidence>
<organism evidence="14 15">
    <name type="scientific">Novosphingobium umbonatum</name>
    <dbReference type="NCBI Taxonomy" id="1908524"/>
    <lineage>
        <taxon>Bacteria</taxon>
        <taxon>Pseudomonadati</taxon>
        <taxon>Pseudomonadota</taxon>
        <taxon>Alphaproteobacteria</taxon>
        <taxon>Sphingomonadales</taxon>
        <taxon>Sphingomonadaceae</taxon>
        <taxon>Novosphingobium</taxon>
    </lineage>
</organism>
<keyword evidence="10 14" id="KW-0407">Ion channel</keyword>
<dbReference type="SUPFAM" id="SSF81296">
    <property type="entry name" value="E set domains"/>
    <property type="match status" value="1"/>
</dbReference>
<dbReference type="Pfam" id="PF17655">
    <property type="entry name" value="IRK_C"/>
    <property type="match status" value="1"/>
</dbReference>
<name>A0A437N130_9SPHN</name>
<evidence type="ECO:0000313" key="14">
    <source>
        <dbReference type="EMBL" id="RVU03614.1"/>
    </source>
</evidence>
<dbReference type="GO" id="GO:0005886">
    <property type="term" value="C:plasma membrane"/>
    <property type="evidence" value="ECO:0007669"/>
    <property type="project" value="TreeGrafter"/>
</dbReference>
<evidence type="ECO:0000256" key="7">
    <source>
        <dbReference type="ARBA" id="ARBA00022989"/>
    </source>
</evidence>
<evidence type="ECO:0000259" key="12">
    <source>
        <dbReference type="Pfam" id="PF07885"/>
    </source>
</evidence>
<dbReference type="AlphaFoldDB" id="A0A437N130"/>
<comment type="caution">
    <text evidence="14">The sequence shown here is derived from an EMBL/GenBank/DDBJ whole genome shotgun (WGS) entry which is preliminary data.</text>
</comment>
<dbReference type="EMBL" id="SACO01000013">
    <property type="protein sequence ID" value="RVU03614.1"/>
    <property type="molecule type" value="Genomic_DNA"/>
</dbReference>
<keyword evidence="2" id="KW-0813">Transport</keyword>
<evidence type="ECO:0000256" key="6">
    <source>
        <dbReference type="ARBA" id="ARBA00022958"/>
    </source>
</evidence>
<dbReference type="SUPFAM" id="SSF81324">
    <property type="entry name" value="Voltage-gated potassium channels"/>
    <property type="match status" value="1"/>
</dbReference>
<dbReference type="Gene3D" id="1.10.287.70">
    <property type="match status" value="1"/>
</dbReference>
<keyword evidence="9 11" id="KW-0472">Membrane</keyword>
<reference evidence="14 15" key="1">
    <citation type="submission" date="2019-01" db="EMBL/GenBank/DDBJ databases">
        <authorList>
            <person name="Chen W.-M."/>
        </authorList>
    </citation>
    <scope>NUCLEOTIDE SEQUENCE [LARGE SCALE GENOMIC DNA]</scope>
    <source>
        <strain evidence="14 15">FSY-9</strain>
    </source>
</reference>
<evidence type="ECO:0000256" key="2">
    <source>
        <dbReference type="ARBA" id="ARBA00022448"/>
    </source>
</evidence>
<feature type="transmembrane region" description="Helical" evidence="11">
    <location>
        <begin position="117"/>
        <end position="139"/>
    </location>
</feature>
<keyword evidence="8" id="KW-0406">Ion transport</keyword>
<dbReference type="InterPro" id="IPR013099">
    <property type="entry name" value="K_chnl_dom"/>
</dbReference>
<feature type="transmembrane region" description="Helical" evidence="11">
    <location>
        <begin position="84"/>
        <end position="105"/>
    </location>
</feature>
<dbReference type="RefSeq" id="WP_127710961.1">
    <property type="nucleotide sequence ID" value="NZ_SACO01000013.1"/>
</dbReference>
<feature type="transmembrane region" description="Helical" evidence="11">
    <location>
        <begin position="50"/>
        <end position="72"/>
    </location>
</feature>
<gene>
    <name evidence="14" type="ORF">EOE18_14930</name>
</gene>
<dbReference type="PANTHER" id="PTHR11767:SF102">
    <property type="entry name" value="INWARDLY RECTIFYING POTASSIUM CHANNEL 1, ISOFORM F"/>
    <property type="match status" value="1"/>
</dbReference>
<dbReference type="GO" id="GO:1990573">
    <property type="term" value="P:potassium ion import across plasma membrane"/>
    <property type="evidence" value="ECO:0007669"/>
    <property type="project" value="TreeGrafter"/>
</dbReference>
<evidence type="ECO:0000256" key="4">
    <source>
        <dbReference type="ARBA" id="ARBA00022692"/>
    </source>
</evidence>
<proteinExistence type="predicted"/>
<protein>
    <submittedName>
        <fullName evidence="14">ATP-sensitive inward rectifier potassium channel 10</fullName>
    </submittedName>
</protein>
<comment type="subcellular location">
    <subcellularLocation>
        <location evidence="1">Membrane</location>
        <topology evidence="1">Multi-pass membrane protein</topology>
    </subcellularLocation>
</comment>
<keyword evidence="3" id="KW-0633">Potassium transport</keyword>
<feature type="domain" description="Potassium channel" evidence="12">
    <location>
        <begin position="60"/>
        <end position="140"/>
    </location>
</feature>
<accession>A0A437N130</accession>